<dbReference type="AlphaFoldDB" id="A0A0D9V2L4"/>
<accession>A0A0D9V2L4</accession>
<evidence type="ECO:0000256" key="5">
    <source>
        <dbReference type="RuleBase" id="RU331113"/>
    </source>
</evidence>
<dbReference type="InterPro" id="IPR018067">
    <property type="entry name" value="PP2A_PR55_CS"/>
</dbReference>
<dbReference type="GO" id="GO:0019888">
    <property type="term" value="F:protein phosphatase regulator activity"/>
    <property type="evidence" value="ECO:0007669"/>
    <property type="project" value="InterPro"/>
</dbReference>
<evidence type="ECO:0000313" key="8">
    <source>
        <dbReference type="Proteomes" id="UP000032180"/>
    </source>
</evidence>
<keyword evidence="8" id="KW-1185">Reference proteome</keyword>
<evidence type="ECO:0000256" key="6">
    <source>
        <dbReference type="SAM" id="MobiDB-lite"/>
    </source>
</evidence>
<evidence type="ECO:0000256" key="3">
    <source>
        <dbReference type="ARBA" id="ARBA00022737"/>
    </source>
</evidence>
<dbReference type="Pfam" id="PF00400">
    <property type="entry name" value="WD40"/>
    <property type="match status" value="1"/>
</dbReference>
<dbReference type="HOGENOM" id="CLU_021713_3_2_1"/>
<reference evidence="8" key="2">
    <citation type="submission" date="2013-12" db="EMBL/GenBank/DDBJ databases">
        <authorList>
            <person name="Yu Y."/>
            <person name="Lee S."/>
            <person name="de Baynast K."/>
            <person name="Wissotski M."/>
            <person name="Liu L."/>
            <person name="Talag J."/>
            <person name="Goicoechea J."/>
            <person name="Angelova A."/>
            <person name="Jetty R."/>
            <person name="Kudrna D."/>
            <person name="Golser W."/>
            <person name="Rivera L."/>
            <person name="Zhang J."/>
            <person name="Wing R."/>
        </authorList>
    </citation>
    <scope>NUCLEOTIDE SEQUENCE</scope>
</reference>
<comment type="function">
    <text evidence="4">The B regulatory subunit may modulate substrate selectivity and catalytic activity, and may also direct the localization of the catalytic enzyme to a particular subcellular compartment.</text>
</comment>
<keyword evidence="3 5" id="KW-0677">Repeat</keyword>
<dbReference type="PANTHER" id="PTHR11871">
    <property type="entry name" value="PROTEIN PHOSPHATASE PP2A REGULATORY SUBUNIT B"/>
    <property type="match status" value="1"/>
</dbReference>
<dbReference type="PRINTS" id="PR00600">
    <property type="entry name" value="PP2APR55"/>
</dbReference>
<dbReference type="Gramene" id="LPERR01G18580.1">
    <property type="protein sequence ID" value="LPERR01G18580.1"/>
    <property type="gene ID" value="LPERR01G18580"/>
</dbReference>
<feature type="region of interest" description="Disordered" evidence="6">
    <location>
        <begin position="1"/>
        <end position="21"/>
    </location>
</feature>
<dbReference type="GO" id="GO:0000159">
    <property type="term" value="C:protein phosphatase type 2A complex"/>
    <property type="evidence" value="ECO:0007669"/>
    <property type="project" value="UniProtKB-UniRule"/>
</dbReference>
<dbReference type="eggNOG" id="KOG1354">
    <property type="taxonomic scope" value="Eukaryota"/>
</dbReference>
<sequence>MNGEAVVVPEPAAASAPDQASASPVAPLEWRFSQVFGERSAGEEVQDVDIISAIEFNKSGQHLATGDRGGRVVLFERTDAKDNACRKEAEKADYSVSRHPEFRYKTEFQSHEPEFDYLKSLEIEEKINQIKWCQAANGALFLLSTNDKTIKLWKVQEKKVKKIAEMNLSHLNALANGRPAGGLTNGGILKPGGLDSLRLPVVTSHETSLAASCRRVFTHAHDYHINSISNNSDGETFISADDLRINLWNKEISNQSFNIIDVKPTNMEDLTEVITSAEFHPTHCNTLAYSSSKGSIRLVDLRQSALCDTHSQLFEQHEAPGSRSFFTEIIASISDIKFSMDGRHILSRDYMTLKLWDINMNSGPVATYQVHEYLRPKLCDLYENDSIFDKFECCQSGDGLRVATGSYSNIFRVFGCGTGSNEATTLEATRNPTRRQLQNPTRPARSLSTLTRVVRRGAESTGIEANGNSYDLSTKLLHLAWHPSENLIACAAANSLYMYYA</sequence>
<dbReference type="STRING" id="77586.A0A0D9V2L4"/>
<proteinExistence type="inferred from homology"/>
<organism evidence="7 8">
    <name type="scientific">Leersia perrieri</name>
    <dbReference type="NCBI Taxonomy" id="77586"/>
    <lineage>
        <taxon>Eukaryota</taxon>
        <taxon>Viridiplantae</taxon>
        <taxon>Streptophyta</taxon>
        <taxon>Embryophyta</taxon>
        <taxon>Tracheophyta</taxon>
        <taxon>Spermatophyta</taxon>
        <taxon>Magnoliopsida</taxon>
        <taxon>Liliopsida</taxon>
        <taxon>Poales</taxon>
        <taxon>Poaceae</taxon>
        <taxon>BOP clade</taxon>
        <taxon>Oryzoideae</taxon>
        <taxon>Oryzeae</taxon>
        <taxon>Oryzinae</taxon>
        <taxon>Leersia</taxon>
    </lineage>
</organism>
<dbReference type="FunFam" id="2.130.10.10:FF:000609">
    <property type="entry name" value="Serine/threonine-protein phosphatase 2A 55 kDa regulatory subunit B"/>
    <property type="match status" value="1"/>
</dbReference>
<evidence type="ECO:0000256" key="2">
    <source>
        <dbReference type="ARBA" id="ARBA00022574"/>
    </source>
</evidence>
<evidence type="ECO:0000256" key="4">
    <source>
        <dbReference type="ARBA" id="ARBA00034298"/>
    </source>
</evidence>
<name>A0A0D9V2L4_9ORYZ</name>
<reference evidence="7 8" key="1">
    <citation type="submission" date="2012-08" db="EMBL/GenBank/DDBJ databases">
        <title>Oryza genome evolution.</title>
        <authorList>
            <person name="Wing R.A."/>
        </authorList>
    </citation>
    <scope>NUCLEOTIDE SEQUENCE</scope>
</reference>
<dbReference type="SMART" id="SM00320">
    <property type="entry name" value="WD40"/>
    <property type="match status" value="5"/>
</dbReference>
<evidence type="ECO:0000313" key="7">
    <source>
        <dbReference type="EnsemblPlants" id="LPERR01G18580.1"/>
    </source>
</evidence>
<evidence type="ECO:0000256" key="1">
    <source>
        <dbReference type="ARBA" id="ARBA00008259"/>
    </source>
</evidence>
<keyword evidence="2 5" id="KW-0853">WD repeat</keyword>
<dbReference type="FunFam" id="2.130.10.10:FF:000665">
    <property type="entry name" value="Serine/threonine-protein phosphatase 2A 55 kDa regulatory subunit B"/>
    <property type="match status" value="1"/>
</dbReference>
<dbReference type="InterPro" id="IPR001680">
    <property type="entry name" value="WD40_rpt"/>
</dbReference>
<dbReference type="PIRSF" id="PIRSF037309">
    <property type="entry name" value="PP2A_PR55"/>
    <property type="match status" value="1"/>
</dbReference>
<dbReference type="SUPFAM" id="SSF50978">
    <property type="entry name" value="WD40 repeat-like"/>
    <property type="match status" value="1"/>
</dbReference>
<dbReference type="PROSITE" id="PS01025">
    <property type="entry name" value="PR55_2"/>
    <property type="match status" value="1"/>
</dbReference>
<dbReference type="InterPro" id="IPR036322">
    <property type="entry name" value="WD40_repeat_dom_sf"/>
</dbReference>
<dbReference type="EnsemblPlants" id="LPERR01G18580.1">
    <property type="protein sequence ID" value="LPERR01G18580.1"/>
    <property type="gene ID" value="LPERR01G18580"/>
</dbReference>
<protein>
    <recommendedName>
        <fullName evidence="5">Serine/threonine-protein phosphatase 2A 55 kDa regulatory subunit B</fullName>
    </recommendedName>
</protein>
<dbReference type="InterPro" id="IPR000009">
    <property type="entry name" value="PP2A_PR55"/>
</dbReference>
<reference evidence="7" key="3">
    <citation type="submission" date="2015-04" db="UniProtKB">
        <authorList>
            <consortium name="EnsemblPlants"/>
        </authorList>
    </citation>
    <scope>IDENTIFICATION</scope>
</reference>
<comment type="similarity">
    <text evidence="1 5">Belongs to the phosphatase 2A regulatory subunit B family.</text>
</comment>
<dbReference type="Gene3D" id="2.130.10.10">
    <property type="entry name" value="YVTN repeat-like/Quinoprotein amine dehydrogenase"/>
    <property type="match status" value="2"/>
</dbReference>
<dbReference type="PROSITE" id="PS01024">
    <property type="entry name" value="PR55_1"/>
    <property type="match status" value="1"/>
</dbReference>
<dbReference type="InterPro" id="IPR015943">
    <property type="entry name" value="WD40/YVTN_repeat-like_dom_sf"/>
</dbReference>
<dbReference type="Proteomes" id="UP000032180">
    <property type="component" value="Chromosome 1"/>
</dbReference>